<evidence type="ECO:0000313" key="2">
    <source>
        <dbReference type="Proteomes" id="UP001595528"/>
    </source>
</evidence>
<proteinExistence type="predicted"/>
<dbReference type="RefSeq" id="WP_379906386.1">
    <property type="nucleotide sequence ID" value="NZ_JBHRTR010000050.1"/>
</dbReference>
<comment type="caution">
    <text evidence="1">The sequence shown here is derived from an EMBL/GenBank/DDBJ whole genome shotgun (WGS) entry which is preliminary data.</text>
</comment>
<sequence>MCPDSGHAIREADAEVRGAEAIARGVLRLLLDLGFSPALEITLDNGRRADVLAVDRKGQLAIVEVKSSVADFQSDRKWPDYLDHCDLFYFAVDRDFPTALIPDSCGLMVADSYGAAILRAAEPRRMPPARRRAVTLRLARTAAERAARQILPLAP</sequence>
<dbReference type="PIRSF" id="PIRSF031796">
    <property type="entry name" value="UPC031796"/>
    <property type="match status" value="1"/>
</dbReference>
<dbReference type="Proteomes" id="UP001595528">
    <property type="component" value="Unassembled WGS sequence"/>
</dbReference>
<reference evidence="2" key="1">
    <citation type="journal article" date="2019" name="Int. J. Syst. Evol. Microbiol.">
        <title>The Global Catalogue of Microorganisms (GCM) 10K type strain sequencing project: providing services to taxonomists for standard genome sequencing and annotation.</title>
        <authorList>
            <consortium name="The Broad Institute Genomics Platform"/>
            <consortium name="The Broad Institute Genome Sequencing Center for Infectious Disease"/>
            <person name="Wu L."/>
            <person name="Ma J."/>
        </authorList>
    </citation>
    <scope>NUCLEOTIDE SEQUENCE [LARGE SCALE GENOMIC DNA]</scope>
    <source>
        <strain evidence="2">KCTC 42964</strain>
    </source>
</reference>
<organism evidence="1 2">
    <name type="scientific">Marinibaculum pumilum</name>
    <dbReference type="NCBI Taxonomy" id="1766165"/>
    <lineage>
        <taxon>Bacteria</taxon>
        <taxon>Pseudomonadati</taxon>
        <taxon>Pseudomonadota</taxon>
        <taxon>Alphaproteobacteria</taxon>
        <taxon>Rhodospirillales</taxon>
        <taxon>Rhodospirillaceae</taxon>
        <taxon>Marinibaculum</taxon>
    </lineage>
</organism>
<evidence type="ECO:0000313" key="1">
    <source>
        <dbReference type="EMBL" id="MFC3230919.1"/>
    </source>
</evidence>
<gene>
    <name evidence="1" type="ORF">ACFOGJ_26980</name>
</gene>
<dbReference type="EMBL" id="JBHRTR010000050">
    <property type="protein sequence ID" value="MFC3230919.1"/>
    <property type="molecule type" value="Genomic_DNA"/>
</dbReference>
<name>A0ABV7L8Z6_9PROT</name>
<protein>
    <submittedName>
        <fullName evidence="1">MmcB family DNA repair protein</fullName>
    </submittedName>
</protein>
<accession>A0ABV7L8Z6</accession>
<keyword evidence="2" id="KW-1185">Reference proteome</keyword>
<dbReference type="Pfam" id="PF06319">
    <property type="entry name" value="MmcB-like"/>
    <property type="match status" value="1"/>
</dbReference>
<dbReference type="InterPro" id="IPR009394">
    <property type="entry name" value="MmcB-like"/>
</dbReference>